<protein>
    <submittedName>
        <fullName evidence="2">Uncharacterized protein</fullName>
    </submittedName>
</protein>
<evidence type="ECO:0000313" key="3">
    <source>
        <dbReference type="Proteomes" id="UP001633002"/>
    </source>
</evidence>
<feature type="compositionally biased region" description="Polar residues" evidence="1">
    <location>
        <begin position="43"/>
        <end position="53"/>
    </location>
</feature>
<organism evidence="2 3">
    <name type="scientific">Riccia sorocarpa</name>
    <dbReference type="NCBI Taxonomy" id="122646"/>
    <lineage>
        <taxon>Eukaryota</taxon>
        <taxon>Viridiplantae</taxon>
        <taxon>Streptophyta</taxon>
        <taxon>Embryophyta</taxon>
        <taxon>Marchantiophyta</taxon>
        <taxon>Marchantiopsida</taxon>
        <taxon>Marchantiidae</taxon>
        <taxon>Marchantiales</taxon>
        <taxon>Ricciaceae</taxon>
        <taxon>Riccia</taxon>
    </lineage>
</organism>
<evidence type="ECO:0000256" key="1">
    <source>
        <dbReference type="SAM" id="MobiDB-lite"/>
    </source>
</evidence>
<dbReference type="AlphaFoldDB" id="A0ABD3I2T5"/>
<gene>
    <name evidence="2" type="ORF">R1sor_012086</name>
</gene>
<evidence type="ECO:0000313" key="2">
    <source>
        <dbReference type="EMBL" id="KAL3698010.1"/>
    </source>
</evidence>
<dbReference type="Proteomes" id="UP001633002">
    <property type="component" value="Unassembled WGS sequence"/>
</dbReference>
<proteinExistence type="predicted"/>
<sequence length="106" mass="11937">MTILLPLLAVPGRETTEMLRKEDMDCTSSHEEILDEVHKEGSTTRGSRINSISADDRGRDKMSAVPDRKQIEAAVFGMKSNKSSRYDGLTIEVLRLCWSFVGEDYI</sequence>
<name>A0ABD3I2T5_9MARC</name>
<reference evidence="2 3" key="1">
    <citation type="submission" date="2024-09" db="EMBL/GenBank/DDBJ databases">
        <title>Chromosome-scale assembly of Riccia sorocarpa.</title>
        <authorList>
            <person name="Paukszto L."/>
        </authorList>
    </citation>
    <scope>NUCLEOTIDE SEQUENCE [LARGE SCALE GENOMIC DNA]</scope>
    <source>
        <strain evidence="2">LP-2024</strain>
        <tissue evidence="2">Aerial parts of the thallus</tissue>
    </source>
</reference>
<feature type="region of interest" description="Disordered" evidence="1">
    <location>
        <begin position="35"/>
        <end position="64"/>
    </location>
</feature>
<accession>A0ABD3I2T5</accession>
<comment type="caution">
    <text evidence="2">The sequence shown here is derived from an EMBL/GenBank/DDBJ whole genome shotgun (WGS) entry which is preliminary data.</text>
</comment>
<dbReference type="EMBL" id="JBJQOH010000002">
    <property type="protein sequence ID" value="KAL3698010.1"/>
    <property type="molecule type" value="Genomic_DNA"/>
</dbReference>
<keyword evidence="3" id="KW-1185">Reference proteome</keyword>
<feature type="compositionally biased region" description="Basic and acidic residues" evidence="1">
    <location>
        <begin position="54"/>
        <end position="64"/>
    </location>
</feature>